<gene>
    <name evidence="7" type="ORF">QF034_007230</name>
</gene>
<dbReference type="InterPro" id="IPR012133">
    <property type="entry name" value="Alpha-hydoxy_acid_DH_FMN"/>
</dbReference>
<evidence type="ECO:0000313" key="8">
    <source>
        <dbReference type="Proteomes" id="UP001232755"/>
    </source>
</evidence>
<evidence type="ECO:0000313" key="7">
    <source>
        <dbReference type="EMBL" id="MDQ0752999.1"/>
    </source>
</evidence>
<evidence type="ECO:0000256" key="4">
    <source>
        <dbReference type="ARBA" id="ARBA00023002"/>
    </source>
</evidence>
<dbReference type="Proteomes" id="UP001232755">
    <property type="component" value="Unassembled WGS sequence"/>
</dbReference>
<dbReference type="CDD" id="cd00609">
    <property type="entry name" value="AAT_like"/>
    <property type="match status" value="1"/>
</dbReference>
<dbReference type="GO" id="GO:0008483">
    <property type="term" value="F:transaminase activity"/>
    <property type="evidence" value="ECO:0007669"/>
    <property type="project" value="UniProtKB-KW"/>
</dbReference>
<keyword evidence="3" id="KW-0288">FMN</keyword>
<dbReference type="InterPro" id="IPR013785">
    <property type="entry name" value="Aldolase_TIM"/>
</dbReference>
<dbReference type="InterPro" id="IPR008259">
    <property type="entry name" value="FMN_hydac_DH_AS"/>
</dbReference>
<proteinExistence type="inferred from homology"/>
<dbReference type="PROSITE" id="PS51349">
    <property type="entry name" value="FMN_HYDROXY_ACID_DH_2"/>
    <property type="match status" value="1"/>
</dbReference>
<dbReference type="Gene3D" id="3.90.1150.10">
    <property type="entry name" value="Aspartate Aminotransferase, domain 1"/>
    <property type="match status" value="1"/>
</dbReference>
<accession>A0ABU0R2Q4</accession>
<sequence>MELSLGEFALRAQERLDPAVWDFIEGGAGEERTLAANTAAFDRVLLRPSVLTGAGSPQTATRILGRTWDAPLAVAPVAYHTLADPLGEQATVRGTAAAAKVPVVISTFAGRTFEDIAAEATTPLWLQVYCMRDHSVTRGLIERAENAGFEALVLTVDAPRLGRRLRDLRNDFRLPPGMVPANLAGDGFAAPAAHSRAEFDPDLDWSVLDWLRSVSTLPILIKGVLTGPDAVRGAEAGADGIVVSNHGGRQLDGVPATLDVLPEVAAAIGGRLPVLLDGGVRRGRDVLAALALGADAVLIGRPVLHGLAADGAEGVTGVFSVLLEELTDAMSLAGLKTVADIGPDLVRPAPHTPRPDTVTAAAHGHTETGGGAALRIADLHPSVADPVMDTMNFLNEVTLRYPEAVSFAPGRPYAGFFETDQVMGHLRRYMDHLTEQGRSQAQVRDALFQYGPSAGLIRELIAHSLRVDEDIDVPPESIVVTVGCQEAMFLTLRALMSGPDDVLLVSSPCYVGITGAARLLDVRLTAVEEGENGLSCDALEAAVTAERARGRRPRAVYLVPDHSNPSGVTMPLEARLALMDLAERLDILVLEDSPYRHVSPGTQVASLKSLDRTRRVIHLGSYAKTVFPGARIGFAVADQPVLAPDGSTTLLADQLAKIKSMVTVNTSPLSQAVVAGALLECDGRVSELNTLTAAHYGEAMRFTLECLAREFPAERRSRLQVSWNEPSGGFFLTLQVPFRADNAALARSAQDFGVIWTPMAYFYPQGGGGHTIRLSTSYLTHTDIEKGIARLAEFIEFESADAVR</sequence>
<dbReference type="EMBL" id="JAUSYP010000001">
    <property type="protein sequence ID" value="MDQ0752999.1"/>
    <property type="molecule type" value="Genomic_DNA"/>
</dbReference>
<evidence type="ECO:0000256" key="5">
    <source>
        <dbReference type="ARBA" id="ARBA00024042"/>
    </source>
</evidence>
<organism evidence="7 8">
    <name type="scientific">Streptomyces africanus</name>
    <dbReference type="NCBI Taxonomy" id="231024"/>
    <lineage>
        <taxon>Bacteria</taxon>
        <taxon>Bacillati</taxon>
        <taxon>Actinomycetota</taxon>
        <taxon>Actinomycetes</taxon>
        <taxon>Kitasatosporales</taxon>
        <taxon>Streptomycetaceae</taxon>
        <taxon>Streptomyces</taxon>
    </lineage>
</organism>
<comment type="caution">
    <text evidence="7">The sequence shown here is derived from an EMBL/GenBank/DDBJ whole genome shotgun (WGS) entry which is preliminary data.</text>
</comment>
<dbReference type="SUPFAM" id="SSF53383">
    <property type="entry name" value="PLP-dependent transferases"/>
    <property type="match status" value="1"/>
</dbReference>
<dbReference type="InterPro" id="IPR000262">
    <property type="entry name" value="FMN-dep_DH"/>
</dbReference>
<dbReference type="InterPro" id="IPR015422">
    <property type="entry name" value="PyrdxlP-dep_Trfase_small"/>
</dbReference>
<dbReference type="InterPro" id="IPR015424">
    <property type="entry name" value="PyrdxlP-dep_Trfase"/>
</dbReference>
<dbReference type="InterPro" id="IPR015421">
    <property type="entry name" value="PyrdxlP-dep_Trfase_major"/>
</dbReference>
<dbReference type="Pfam" id="PF00155">
    <property type="entry name" value="Aminotran_1_2"/>
    <property type="match status" value="1"/>
</dbReference>
<comment type="cofactor">
    <cofactor evidence="1">
        <name>FMN</name>
        <dbReference type="ChEBI" id="CHEBI:58210"/>
    </cofactor>
</comment>
<name>A0ABU0R2Q4_9ACTN</name>
<dbReference type="Pfam" id="PF01070">
    <property type="entry name" value="FMN_dh"/>
    <property type="match status" value="1"/>
</dbReference>
<feature type="domain" description="FMN hydroxy acid dehydrogenase" evidence="6">
    <location>
        <begin position="1"/>
        <end position="351"/>
    </location>
</feature>
<dbReference type="CDD" id="cd02809">
    <property type="entry name" value="alpha_hydroxyacid_oxid_FMN"/>
    <property type="match status" value="1"/>
</dbReference>
<evidence type="ECO:0000256" key="3">
    <source>
        <dbReference type="ARBA" id="ARBA00022643"/>
    </source>
</evidence>
<dbReference type="PANTHER" id="PTHR10578">
    <property type="entry name" value="S -2-HYDROXY-ACID OXIDASE-RELATED"/>
    <property type="match status" value="1"/>
</dbReference>
<keyword evidence="2" id="KW-0285">Flavoprotein</keyword>
<dbReference type="SUPFAM" id="SSF51395">
    <property type="entry name" value="FMN-linked oxidoreductases"/>
    <property type="match status" value="1"/>
</dbReference>
<dbReference type="EC" id="2.6.1.103" evidence="7"/>
<dbReference type="Gene3D" id="3.40.640.10">
    <property type="entry name" value="Type I PLP-dependent aspartate aminotransferase-like (Major domain)"/>
    <property type="match status" value="1"/>
</dbReference>
<evidence type="ECO:0000259" key="6">
    <source>
        <dbReference type="PROSITE" id="PS51349"/>
    </source>
</evidence>
<keyword evidence="4" id="KW-0560">Oxidoreductase</keyword>
<dbReference type="InterPro" id="IPR037396">
    <property type="entry name" value="FMN_HAD"/>
</dbReference>
<dbReference type="RefSeq" id="WP_307178900.1">
    <property type="nucleotide sequence ID" value="NZ_JAUSYP010000001.1"/>
</dbReference>
<keyword evidence="7" id="KW-0808">Transferase</keyword>
<keyword evidence="7" id="KW-0032">Aminotransferase</keyword>
<dbReference type="PANTHER" id="PTHR10578:SF107">
    <property type="entry name" value="2-HYDROXYACID OXIDASE 1"/>
    <property type="match status" value="1"/>
</dbReference>
<evidence type="ECO:0000256" key="2">
    <source>
        <dbReference type="ARBA" id="ARBA00022630"/>
    </source>
</evidence>
<evidence type="ECO:0000256" key="1">
    <source>
        <dbReference type="ARBA" id="ARBA00001917"/>
    </source>
</evidence>
<dbReference type="InterPro" id="IPR004839">
    <property type="entry name" value="Aminotransferase_I/II_large"/>
</dbReference>
<comment type="similarity">
    <text evidence="5">Belongs to the FMN-dependent alpha-hydroxy acid dehydrogenase family.</text>
</comment>
<dbReference type="PROSITE" id="PS00557">
    <property type="entry name" value="FMN_HYDROXY_ACID_DH_1"/>
    <property type="match status" value="1"/>
</dbReference>
<dbReference type="Gene3D" id="3.20.20.70">
    <property type="entry name" value="Aldolase class I"/>
    <property type="match status" value="1"/>
</dbReference>
<keyword evidence="8" id="KW-1185">Reference proteome</keyword>
<reference evidence="7 8" key="1">
    <citation type="submission" date="2023-07" db="EMBL/GenBank/DDBJ databases">
        <title>Comparative genomics of wheat-associated soil bacteria to identify genetic determinants of phenazine resistance.</title>
        <authorList>
            <person name="Mouncey N."/>
        </authorList>
    </citation>
    <scope>NUCLEOTIDE SEQUENCE [LARGE SCALE GENOMIC DNA]</scope>
    <source>
        <strain evidence="7 8">B3I12</strain>
    </source>
</reference>
<protein>
    <submittedName>
        <fullName evidence="7">(S)-3,5-dihydroxyphenylglycine transaminase</fullName>
        <ecNumber evidence="7">2.6.1.103</ecNumber>
    </submittedName>
</protein>